<dbReference type="Pfam" id="PF02719">
    <property type="entry name" value="Polysacc_synt_2"/>
    <property type="match status" value="1"/>
</dbReference>
<dbReference type="Gene3D" id="3.40.50.720">
    <property type="entry name" value="NAD(P)-binding Rossmann-like Domain"/>
    <property type="match status" value="2"/>
</dbReference>
<dbReference type="AlphaFoldDB" id="A0A1M4STA1"/>
<keyword evidence="5" id="KW-1185">Reference proteome</keyword>
<evidence type="ECO:0000313" key="4">
    <source>
        <dbReference type="EMBL" id="SHE35237.1"/>
    </source>
</evidence>
<feature type="transmembrane region" description="Helical" evidence="2">
    <location>
        <begin position="86"/>
        <end position="106"/>
    </location>
</feature>
<feature type="transmembrane region" description="Helical" evidence="2">
    <location>
        <begin position="56"/>
        <end position="74"/>
    </location>
</feature>
<keyword evidence="2" id="KW-1133">Transmembrane helix</keyword>
<proteinExistence type="inferred from homology"/>
<dbReference type="CDD" id="cd05237">
    <property type="entry name" value="UDP_invert_4-6DH_SDR_e"/>
    <property type="match status" value="1"/>
</dbReference>
<dbReference type="InterPro" id="IPR051203">
    <property type="entry name" value="Polysaccharide_Synthase-Rel"/>
</dbReference>
<keyword evidence="2" id="KW-0472">Membrane</keyword>
<keyword evidence="2" id="KW-0812">Transmembrane</keyword>
<protein>
    <submittedName>
        <fullName evidence="4">NDP-sugar epimerase, includes UDP-GlcNAc-inverting 4,6-dehydratase FlaA1 and capsular polysaccharide biosynthesis protein EpsC</fullName>
    </submittedName>
</protein>
<dbReference type="STRING" id="1194090.SAMN05443144_101113"/>
<feature type="transmembrane region" description="Helical" evidence="2">
    <location>
        <begin position="20"/>
        <end position="44"/>
    </location>
</feature>
<dbReference type="RefSeq" id="WP_139240128.1">
    <property type="nucleotide sequence ID" value="NZ_FQUS01000001.1"/>
</dbReference>
<sequence length="638" mass="71823">MEIESYKEKYKYRNKFTRGLFFLVGDAFSLCLSALLSYIILFPFTDIVRTFPLEHTLLIIGSILAAMAVFRMYLVNWKYTGLRDLVRIILAIVLGGGLSFGIAPFYQEMGNYEYVFTALVLIHGVLLISGFRISKRLYHEFISRSKNSKKYTIIFGGESEGEQILRDILKNNQWDLSVYGIFDDRVLPGLRMHGVRVLGGKKEMIDHIRRFPVELLIVAFPEMPKKDLKEIIDEIKEIRPEMEIKILPSFHSLTDDPVGVKHIRNVSIEDILGREPVKIDINSIRASITGKTVLVTGAGGSIGSELVEQCAKLKPTRLVALDIDETELFYLVNEFEGSETEVIPCVANITDESKIDQVFARFQPDIIFHAAAYKHVPMMESFPDEAIKVNIGGTRLIASLACKHKVDKFVMVSTDKAVNPANVMGATKRVAEEICMARNGTGPTKFISVRFGNVLGSRGSVVPIFIEQINNGGPVTVTDPEMKRYFMTIPEAVLLTMQAGSMGDGGEVFVLDMGEPVKILDMAKDLIRLHNLEPDKDIQIEITGLRPGEKLYEELLNAEEGVLETEHEEIFKAICSRRTDEEELETKISDLLAHLKKGKNEYIRDHLKSLVPTYTYKERKKVNGTMTPQKGKSLFVEG</sequence>
<evidence type="ECO:0000256" key="1">
    <source>
        <dbReference type="ARBA" id="ARBA00007430"/>
    </source>
</evidence>
<evidence type="ECO:0000256" key="2">
    <source>
        <dbReference type="SAM" id="Phobius"/>
    </source>
</evidence>
<reference evidence="4 5" key="1">
    <citation type="submission" date="2016-11" db="EMBL/GenBank/DDBJ databases">
        <authorList>
            <person name="Jaros S."/>
            <person name="Januszkiewicz K."/>
            <person name="Wedrychowicz H."/>
        </authorList>
    </citation>
    <scope>NUCLEOTIDE SEQUENCE [LARGE SCALE GENOMIC DNA]</scope>
    <source>
        <strain evidence="4 5">DSM 21986</strain>
    </source>
</reference>
<dbReference type="PANTHER" id="PTHR43318:SF1">
    <property type="entry name" value="POLYSACCHARIDE BIOSYNTHESIS PROTEIN EPSC-RELATED"/>
    <property type="match status" value="1"/>
</dbReference>
<evidence type="ECO:0000259" key="3">
    <source>
        <dbReference type="Pfam" id="PF02719"/>
    </source>
</evidence>
<name>A0A1M4STA1_9BACT</name>
<dbReference type="Pfam" id="PF13727">
    <property type="entry name" value="CoA_binding_3"/>
    <property type="match status" value="1"/>
</dbReference>
<dbReference type="InterPro" id="IPR036291">
    <property type="entry name" value="NAD(P)-bd_dom_sf"/>
</dbReference>
<gene>
    <name evidence="4" type="ORF">SAMN05443144_101113</name>
</gene>
<organism evidence="4 5">
    <name type="scientific">Fodinibius roseus</name>
    <dbReference type="NCBI Taxonomy" id="1194090"/>
    <lineage>
        <taxon>Bacteria</taxon>
        <taxon>Pseudomonadati</taxon>
        <taxon>Balneolota</taxon>
        <taxon>Balneolia</taxon>
        <taxon>Balneolales</taxon>
        <taxon>Balneolaceae</taxon>
        <taxon>Fodinibius</taxon>
    </lineage>
</organism>
<comment type="similarity">
    <text evidence="1">Belongs to the polysaccharide synthase family.</text>
</comment>
<feature type="transmembrane region" description="Helical" evidence="2">
    <location>
        <begin position="112"/>
        <end position="134"/>
    </location>
</feature>
<dbReference type="Proteomes" id="UP000184041">
    <property type="component" value="Unassembled WGS sequence"/>
</dbReference>
<dbReference type="PANTHER" id="PTHR43318">
    <property type="entry name" value="UDP-N-ACETYLGLUCOSAMINE 4,6-DEHYDRATASE"/>
    <property type="match status" value="1"/>
</dbReference>
<feature type="domain" description="Polysaccharide biosynthesis protein CapD-like" evidence="3">
    <location>
        <begin position="293"/>
        <end position="573"/>
    </location>
</feature>
<evidence type="ECO:0000313" key="5">
    <source>
        <dbReference type="Proteomes" id="UP000184041"/>
    </source>
</evidence>
<dbReference type="EMBL" id="FQUS01000001">
    <property type="protein sequence ID" value="SHE35237.1"/>
    <property type="molecule type" value="Genomic_DNA"/>
</dbReference>
<dbReference type="SUPFAM" id="SSF51735">
    <property type="entry name" value="NAD(P)-binding Rossmann-fold domains"/>
    <property type="match status" value="1"/>
</dbReference>
<accession>A0A1M4STA1</accession>
<dbReference type="InterPro" id="IPR003869">
    <property type="entry name" value="Polysac_CapD-like"/>
</dbReference>
<dbReference type="OrthoDB" id="9803111at2"/>